<dbReference type="Proteomes" id="UP000255248">
    <property type="component" value="Unassembled WGS sequence"/>
</dbReference>
<dbReference type="AlphaFoldDB" id="A0A376DHF8"/>
<evidence type="ECO:0000313" key="2">
    <source>
        <dbReference type="EMBL" id="STC89462.1"/>
    </source>
</evidence>
<evidence type="ECO:0000256" key="1">
    <source>
        <dbReference type="SAM" id="Phobius"/>
    </source>
</evidence>
<name>A0A376DHF8_9GAMM</name>
<accession>A0A376DHF8</accession>
<keyword evidence="1" id="KW-1133">Transmembrane helix</keyword>
<organism evidence="2 3">
    <name type="scientific">Edwardsiella hoshinae</name>
    <dbReference type="NCBI Taxonomy" id="93378"/>
    <lineage>
        <taxon>Bacteria</taxon>
        <taxon>Pseudomonadati</taxon>
        <taxon>Pseudomonadota</taxon>
        <taxon>Gammaproteobacteria</taxon>
        <taxon>Enterobacterales</taxon>
        <taxon>Hafniaceae</taxon>
        <taxon>Edwardsiella</taxon>
    </lineage>
</organism>
<feature type="transmembrane region" description="Helical" evidence="1">
    <location>
        <begin position="15"/>
        <end position="37"/>
    </location>
</feature>
<keyword evidence="1" id="KW-0472">Membrane</keyword>
<evidence type="ECO:0000313" key="3">
    <source>
        <dbReference type="Proteomes" id="UP000255248"/>
    </source>
</evidence>
<reference evidence="2 3" key="1">
    <citation type="submission" date="2018-06" db="EMBL/GenBank/DDBJ databases">
        <authorList>
            <consortium name="Pathogen Informatics"/>
            <person name="Doyle S."/>
        </authorList>
    </citation>
    <scope>NUCLEOTIDE SEQUENCE [LARGE SCALE GENOMIC DNA]</scope>
    <source>
        <strain evidence="2 3">NCTC12121</strain>
    </source>
</reference>
<sequence>MAVLWRPWLKYRFDLLVVAICAPVMRGVNGILVWLHPKYYASSRQLEKLVAFCVIKVAFKLYQFFFHRVFFARERIMAYREK</sequence>
<proteinExistence type="predicted"/>
<dbReference type="RefSeq" id="WP_051355243.1">
    <property type="nucleotide sequence ID" value="NZ_UFXZ01000001.1"/>
</dbReference>
<keyword evidence="1" id="KW-0812">Transmembrane</keyword>
<protein>
    <submittedName>
        <fullName evidence="2">Uncharacterized protein</fullName>
    </submittedName>
</protein>
<dbReference type="EMBL" id="UFXZ01000001">
    <property type="protein sequence ID" value="STC89462.1"/>
    <property type="molecule type" value="Genomic_DNA"/>
</dbReference>
<gene>
    <name evidence="2" type="ORF">NCTC12121_02204</name>
</gene>
<feature type="transmembrane region" description="Helical" evidence="1">
    <location>
        <begin position="49"/>
        <end position="71"/>
    </location>
</feature>